<dbReference type="Gene3D" id="1.10.630.10">
    <property type="entry name" value="Cytochrome P450"/>
    <property type="match status" value="1"/>
</dbReference>
<evidence type="ECO:0000256" key="7">
    <source>
        <dbReference type="ARBA" id="ARBA00022723"/>
    </source>
</evidence>
<evidence type="ECO:0000256" key="14">
    <source>
        <dbReference type="PIRSR" id="PIRSR602403-1"/>
    </source>
</evidence>
<dbReference type="GO" id="GO:0020037">
    <property type="term" value="F:heme binding"/>
    <property type="evidence" value="ECO:0007669"/>
    <property type="project" value="InterPro"/>
</dbReference>
<feature type="transmembrane region" description="Helical" evidence="16">
    <location>
        <begin position="6"/>
        <end position="25"/>
    </location>
</feature>
<protein>
    <submittedName>
        <fullName evidence="17">Cytochrome P450 CYP4BG2v1</fullName>
    </submittedName>
</protein>
<evidence type="ECO:0000256" key="15">
    <source>
        <dbReference type="RuleBase" id="RU000461"/>
    </source>
</evidence>
<dbReference type="GO" id="GO:0005789">
    <property type="term" value="C:endoplasmic reticulum membrane"/>
    <property type="evidence" value="ECO:0007669"/>
    <property type="project" value="UniProtKB-SubCell"/>
</dbReference>
<dbReference type="AlphaFoldDB" id="G3CLJ8"/>
<comment type="similarity">
    <text evidence="5 15">Belongs to the cytochrome P450 family.</text>
</comment>
<dbReference type="Pfam" id="PF00067">
    <property type="entry name" value="p450"/>
    <property type="match status" value="1"/>
</dbReference>
<evidence type="ECO:0000256" key="10">
    <source>
        <dbReference type="ARBA" id="ARBA00023002"/>
    </source>
</evidence>
<keyword evidence="7 14" id="KW-0479">Metal-binding</keyword>
<evidence type="ECO:0000313" key="17">
    <source>
        <dbReference type="EMBL" id="AEL88543.1"/>
    </source>
</evidence>
<dbReference type="GO" id="GO:0016705">
    <property type="term" value="F:oxidoreductase activity, acting on paired donors, with incorporation or reduction of molecular oxygen"/>
    <property type="evidence" value="ECO:0007669"/>
    <property type="project" value="InterPro"/>
</dbReference>
<dbReference type="GO" id="GO:0004497">
    <property type="term" value="F:monooxygenase activity"/>
    <property type="evidence" value="ECO:0007669"/>
    <property type="project" value="UniProtKB-KW"/>
</dbReference>
<dbReference type="InterPro" id="IPR036396">
    <property type="entry name" value="Cyt_P450_sf"/>
</dbReference>
<dbReference type="InterPro" id="IPR002403">
    <property type="entry name" value="Cyt_P450_E_grp-IV"/>
</dbReference>
<dbReference type="InterPro" id="IPR017972">
    <property type="entry name" value="Cyt_P450_CS"/>
</dbReference>
<name>G3CLJ8_9CUCU</name>
<comment type="subcellular location">
    <subcellularLocation>
        <location evidence="4">Endoplasmic reticulum membrane</location>
        <topology evidence="4">Peripheral membrane protein</topology>
    </subcellularLocation>
    <subcellularLocation>
        <location evidence="3">Microsome membrane</location>
        <topology evidence="3">Peripheral membrane protein</topology>
    </subcellularLocation>
</comment>
<dbReference type="PANTHER" id="PTHR24291">
    <property type="entry name" value="CYTOCHROME P450 FAMILY 4"/>
    <property type="match status" value="1"/>
</dbReference>
<keyword evidence="6 14" id="KW-0349">Heme</keyword>
<keyword evidence="16" id="KW-0812">Transmembrane</keyword>
<evidence type="ECO:0000256" key="1">
    <source>
        <dbReference type="ARBA" id="ARBA00001971"/>
    </source>
</evidence>
<organism evidence="17">
    <name type="scientific">Dendroctonus rhizophagus</name>
    <dbReference type="NCBI Taxonomy" id="77169"/>
    <lineage>
        <taxon>Eukaryota</taxon>
        <taxon>Metazoa</taxon>
        <taxon>Ecdysozoa</taxon>
        <taxon>Arthropoda</taxon>
        <taxon>Hexapoda</taxon>
        <taxon>Insecta</taxon>
        <taxon>Pterygota</taxon>
        <taxon>Neoptera</taxon>
        <taxon>Endopterygota</taxon>
        <taxon>Coleoptera</taxon>
        <taxon>Polyphaga</taxon>
        <taxon>Cucujiformia</taxon>
        <taxon>Curculionidae</taxon>
        <taxon>Scolytinae</taxon>
        <taxon>Dendroctonus</taxon>
    </lineage>
</organism>
<evidence type="ECO:0000256" key="8">
    <source>
        <dbReference type="ARBA" id="ARBA00022824"/>
    </source>
</evidence>
<keyword evidence="10 15" id="KW-0560">Oxidoreductase</keyword>
<evidence type="ECO:0000256" key="6">
    <source>
        <dbReference type="ARBA" id="ARBA00022617"/>
    </source>
</evidence>
<dbReference type="PRINTS" id="PR00385">
    <property type="entry name" value="P450"/>
</dbReference>
<keyword evidence="8" id="KW-0256">Endoplasmic reticulum</keyword>
<keyword evidence="13 16" id="KW-0472">Membrane</keyword>
<evidence type="ECO:0000256" key="4">
    <source>
        <dbReference type="ARBA" id="ARBA00004406"/>
    </source>
</evidence>
<keyword evidence="16" id="KW-1133">Transmembrane helix</keyword>
<dbReference type="GO" id="GO:0005506">
    <property type="term" value="F:iron ion binding"/>
    <property type="evidence" value="ECO:0007669"/>
    <property type="project" value="InterPro"/>
</dbReference>
<evidence type="ECO:0000256" key="16">
    <source>
        <dbReference type="SAM" id="Phobius"/>
    </source>
</evidence>
<dbReference type="SUPFAM" id="SSF48264">
    <property type="entry name" value="Cytochrome P450"/>
    <property type="match status" value="1"/>
</dbReference>
<keyword evidence="12 15" id="KW-0503">Monooxygenase</keyword>
<evidence type="ECO:0000256" key="3">
    <source>
        <dbReference type="ARBA" id="ARBA00004174"/>
    </source>
</evidence>
<evidence type="ECO:0000256" key="11">
    <source>
        <dbReference type="ARBA" id="ARBA00023004"/>
    </source>
</evidence>
<dbReference type="PROSITE" id="PS00086">
    <property type="entry name" value="CYTOCHROME_P450"/>
    <property type="match status" value="1"/>
</dbReference>
<dbReference type="EMBL" id="HQ113135">
    <property type="protein sequence ID" value="AEL88543.1"/>
    <property type="molecule type" value="mRNA"/>
</dbReference>
<gene>
    <name evidence="17" type="primary">CYP4BG2v1</name>
</gene>
<evidence type="ECO:0000256" key="12">
    <source>
        <dbReference type="ARBA" id="ARBA00023033"/>
    </source>
</evidence>
<accession>G3CLJ8</accession>
<keyword evidence="11 14" id="KW-0408">Iron</keyword>
<dbReference type="InterPro" id="IPR001128">
    <property type="entry name" value="Cyt_P450"/>
</dbReference>
<proteinExistence type="evidence at transcript level"/>
<sequence>MLEAQVVLWVLVALVSYLLIQAFRFRKVLSHIPSPPGHWLIGNLEFLMKNPYPGKIFEYLRECAQIYGPIYRFSTLHIVVINLLHPDNMELVLSQMKHMEKSRLYRFLGRWLGEGLLTSSGQKWQRRRKLPTPAFHFSALQKFLDIFNEETSNMVKQIEEINAQNIGRKPLINLMPIVTNLTLQSITETALGVSSVEEDTMKNYRSNIYKMGQFVFGRVTKPWSLIPLVYSLSNDYEKESETIHSLHQFTYRVMKEREKQLVDGRDEQVVSTTYSGRKIMKMLDLLLHAEINEGTIDYEGIREEVDTFMFEGHDTTAAAMTFLLYALAEHPDIQENVSKEIQSNIIPTRAPTYHDLQNLPYTEMVIKESLRLYPSVPLITREASEDFISHTGSRIPKGTVLYLHIFDLHRNPDIYPDPQRFDPDRFLPENCANRHPFAYLPFSAGPRNCIGQKFAILEIKAVIVGLLRKFRLESSSSAPPSFFVDLILRPEGAINVKFVPI</sequence>
<dbReference type="CDD" id="cd20628">
    <property type="entry name" value="CYP4"/>
    <property type="match status" value="1"/>
</dbReference>
<keyword evidence="9" id="KW-0492">Microsome</keyword>
<reference evidence="17" key="1">
    <citation type="journal article" date="2013" name="Gene">
        <title>Isolation and expression of cytochrome P450 genes in the antennae and gut of pine beetle Dendroctonus rhizophagus (Curculionidae: Scolytinae) following exposure to host monoterpenes.</title>
        <authorList>
            <person name="Cano-Ramirez C."/>
            <person name="Lopez M.F."/>
            <person name="Cesar-Ayala A.K."/>
            <person name="Pineda-Martinez V."/>
            <person name="Sullivan B.T."/>
            <person name="Zuniga G."/>
        </authorList>
    </citation>
    <scope>NUCLEOTIDE SEQUENCE</scope>
</reference>
<feature type="binding site" description="axial binding residue" evidence="14">
    <location>
        <position position="449"/>
    </location>
    <ligand>
        <name>heme</name>
        <dbReference type="ChEBI" id="CHEBI:30413"/>
    </ligand>
    <ligandPart>
        <name>Fe</name>
        <dbReference type="ChEBI" id="CHEBI:18248"/>
    </ligandPart>
</feature>
<dbReference type="PANTHER" id="PTHR24291:SF189">
    <property type="entry name" value="CYTOCHROME P450 4C3-RELATED"/>
    <property type="match status" value="1"/>
</dbReference>
<dbReference type="InterPro" id="IPR050196">
    <property type="entry name" value="Cytochrome_P450_Monoox"/>
</dbReference>
<evidence type="ECO:0000256" key="13">
    <source>
        <dbReference type="ARBA" id="ARBA00023136"/>
    </source>
</evidence>
<evidence type="ECO:0000256" key="5">
    <source>
        <dbReference type="ARBA" id="ARBA00010617"/>
    </source>
</evidence>
<comment type="cofactor">
    <cofactor evidence="1 14">
        <name>heme</name>
        <dbReference type="ChEBI" id="CHEBI:30413"/>
    </cofactor>
</comment>
<comment type="function">
    <text evidence="2">May be involved in the metabolism of insect hormones and in the breakdown of synthetic insecticides.</text>
</comment>
<evidence type="ECO:0000256" key="9">
    <source>
        <dbReference type="ARBA" id="ARBA00022848"/>
    </source>
</evidence>
<evidence type="ECO:0000256" key="2">
    <source>
        <dbReference type="ARBA" id="ARBA00003690"/>
    </source>
</evidence>
<dbReference type="PRINTS" id="PR00465">
    <property type="entry name" value="EP450IV"/>
</dbReference>